<dbReference type="AlphaFoldDB" id="A0A1G8JGM7"/>
<accession>A0A1G8JGM7</accession>
<organism evidence="1 2">
    <name type="scientific">Aneurinibacillus migulanus</name>
    <name type="common">Bacillus migulanus</name>
    <dbReference type="NCBI Taxonomy" id="47500"/>
    <lineage>
        <taxon>Bacteria</taxon>
        <taxon>Bacillati</taxon>
        <taxon>Bacillota</taxon>
        <taxon>Bacilli</taxon>
        <taxon>Bacillales</taxon>
        <taxon>Paenibacillaceae</taxon>
        <taxon>Aneurinibacillus group</taxon>
        <taxon>Aneurinibacillus</taxon>
    </lineage>
</organism>
<dbReference type="RefSeq" id="WP_052812090.1">
    <property type="nucleotide sequence ID" value="NZ_BJOA01000029.1"/>
</dbReference>
<evidence type="ECO:0000313" key="1">
    <source>
        <dbReference type="EMBL" id="SDI30408.1"/>
    </source>
</evidence>
<name>A0A1G8JGM7_ANEMI</name>
<dbReference type="Proteomes" id="UP000182836">
    <property type="component" value="Unassembled WGS sequence"/>
</dbReference>
<dbReference type="EMBL" id="FNED01000003">
    <property type="protein sequence ID" value="SDI30408.1"/>
    <property type="molecule type" value="Genomic_DNA"/>
</dbReference>
<gene>
    <name evidence="1" type="ORF">SAMN04487909_10310</name>
</gene>
<protein>
    <submittedName>
        <fullName evidence="1">Uncharacterized protein</fullName>
    </submittedName>
</protein>
<dbReference type="GeneID" id="42305320"/>
<evidence type="ECO:0000313" key="2">
    <source>
        <dbReference type="Proteomes" id="UP000182836"/>
    </source>
</evidence>
<reference evidence="1 2" key="1">
    <citation type="submission" date="2016-10" db="EMBL/GenBank/DDBJ databases">
        <authorList>
            <person name="de Groot N.N."/>
        </authorList>
    </citation>
    <scope>NUCLEOTIDE SEQUENCE [LARGE SCALE GENOMIC DNA]</scope>
    <source>
        <strain evidence="1 2">DSM 2895</strain>
    </source>
</reference>
<sequence length="183" mass="21771">MTTIVARNKGKETTKTVRKKTPTFVLTLPLHVEHFQAKQLDVRFEIARKIYNACIKELYRRYHLLCQSTEYQRIMKQIRATYREEEKGRYLNQKNRTNQAVSLEHVRRPLWKEKQTLHEKYGLNEYSLHAFVQPMAAHFKRHMDTYAQMALCSRVKYCRLKRIVIQGGRALYSATRAGRHTAT</sequence>
<dbReference type="OrthoDB" id="1652909at2"/>
<proteinExistence type="predicted"/>